<evidence type="ECO:0000313" key="1">
    <source>
        <dbReference type="EMBL" id="THU80302.1"/>
    </source>
</evidence>
<accession>A0A4S8KWF4</accession>
<gene>
    <name evidence="1" type="ORF">K435DRAFT_695941</name>
</gene>
<reference evidence="1 2" key="1">
    <citation type="journal article" date="2019" name="Nat. Ecol. Evol.">
        <title>Megaphylogeny resolves global patterns of mushroom evolution.</title>
        <authorList>
            <person name="Varga T."/>
            <person name="Krizsan K."/>
            <person name="Foldi C."/>
            <person name="Dima B."/>
            <person name="Sanchez-Garcia M."/>
            <person name="Sanchez-Ramirez S."/>
            <person name="Szollosi G.J."/>
            <person name="Szarkandi J.G."/>
            <person name="Papp V."/>
            <person name="Albert L."/>
            <person name="Andreopoulos W."/>
            <person name="Angelini C."/>
            <person name="Antonin V."/>
            <person name="Barry K.W."/>
            <person name="Bougher N.L."/>
            <person name="Buchanan P."/>
            <person name="Buyck B."/>
            <person name="Bense V."/>
            <person name="Catcheside P."/>
            <person name="Chovatia M."/>
            <person name="Cooper J."/>
            <person name="Damon W."/>
            <person name="Desjardin D."/>
            <person name="Finy P."/>
            <person name="Geml J."/>
            <person name="Haridas S."/>
            <person name="Hughes K."/>
            <person name="Justo A."/>
            <person name="Karasinski D."/>
            <person name="Kautmanova I."/>
            <person name="Kiss B."/>
            <person name="Kocsube S."/>
            <person name="Kotiranta H."/>
            <person name="LaButti K.M."/>
            <person name="Lechner B.E."/>
            <person name="Liimatainen K."/>
            <person name="Lipzen A."/>
            <person name="Lukacs Z."/>
            <person name="Mihaltcheva S."/>
            <person name="Morgado L.N."/>
            <person name="Niskanen T."/>
            <person name="Noordeloos M.E."/>
            <person name="Ohm R.A."/>
            <person name="Ortiz-Santana B."/>
            <person name="Ovrebo C."/>
            <person name="Racz N."/>
            <person name="Riley R."/>
            <person name="Savchenko A."/>
            <person name="Shiryaev A."/>
            <person name="Soop K."/>
            <person name="Spirin V."/>
            <person name="Szebenyi C."/>
            <person name="Tomsovsky M."/>
            <person name="Tulloss R.E."/>
            <person name="Uehling J."/>
            <person name="Grigoriev I.V."/>
            <person name="Vagvolgyi C."/>
            <person name="Papp T."/>
            <person name="Martin F.M."/>
            <person name="Miettinen O."/>
            <person name="Hibbett D.S."/>
            <person name="Nagy L.G."/>
        </authorList>
    </citation>
    <scope>NUCLEOTIDE SEQUENCE [LARGE SCALE GENOMIC DNA]</scope>
    <source>
        <strain evidence="1 2">CBS 962.96</strain>
    </source>
</reference>
<feature type="non-terminal residue" evidence="1">
    <location>
        <position position="1"/>
    </location>
</feature>
<name>A0A4S8KWF4_DENBC</name>
<proteinExistence type="predicted"/>
<dbReference type="EMBL" id="ML179918">
    <property type="protein sequence ID" value="THU80302.1"/>
    <property type="molecule type" value="Genomic_DNA"/>
</dbReference>
<sequence>LAHLPARANVWFRSWSKSSVEWGGSKEHGLDAGFYLFLLVGIASDYLLRR</sequence>
<dbReference type="OrthoDB" id="3364886at2759"/>
<dbReference type="AlphaFoldDB" id="A0A4S8KWF4"/>
<protein>
    <submittedName>
        <fullName evidence="1">Uncharacterized protein</fullName>
    </submittedName>
</protein>
<organism evidence="1 2">
    <name type="scientific">Dendrothele bispora (strain CBS 962.96)</name>
    <dbReference type="NCBI Taxonomy" id="1314807"/>
    <lineage>
        <taxon>Eukaryota</taxon>
        <taxon>Fungi</taxon>
        <taxon>Dikarya</taxon>
        <taxon>Basidiomycota</taxon>
        <taxon>Agaricomycotina</taxon>
        <taxon>Agaricomycetes</taxon>
        <taxon>Agaricomycetidae</taxon>
        <taxon>Agaricales</taxon>
        <taxon>Agaricales incertae sedis</taxon>
        <taxon>Dendrothele</taxon>
    </lineage>
</organism>
<evidence type="ECO:0000313" key="2">
    <source>
        <dbReference type="Proteomes" id="UP000297245"/>
    </source>
</evidence>
<dbReference type="Proteomes" id="UP000297245">
    <property type="component" value="Unassembled WGS sequence"/>
</dbReference>
<keyword evidence="2" id="KW-1185">Reference proteome</keyword>